<evidence type="ECO:0000313" key="2">
    <source>
        <dbReference type="Proteomes" id="UP000011761"/>
    </source>
</evidence>
<accession>M2NIJ7</accession>
<dbReference type="EMBL" id="KB445552">
    <property type="protein sequence ID" value="EMC99224.1"/>
    <property type="molecule type" value="Genomic_DNA"/>
</dbReference>
<dbReference type="Proteomes" id="UP000011761">
    <property type="component" value="Unassembled WGS sequence"/>
</dbReference>
<dbReference type="KEGG" id="bcom:BAUCODRAFT_22491"/>
<organism evidence="1 2">
    <name type="scientific">Baudoinia panamericana (strain UAMH 10762)</name>
    <name type="common">Angels' share fungus</name>
    <name type="synonym">Baudoinia compniacensis (strain UAMH 10762)</name>
    <dbReference type="NCBI Taxonomy" id="717646"/>
    <lineage>
        <taxon>Eukaryota</taxon>
        <taxon>Fungi</taxon>
        <taxon>Dikarya</taxon>
        <taxon>Ascomycota</taxon>
        <taxon>Pezizomycotina</taxon>
        <taxon>Dothideomycetes</taxon>
        <taxon>Dothideomycetidae</taxon>
        <taxon>Mycosphaerellales</taxon>
        <taxon>Teratosphaeriaceae</taxon>
        <taxon>Baudoinia</taxon>
    </lineage>
</organism>
<dbReference type="RefSeq" id="XP_007673455.1">
    <property type="nucleotide sequence ID" value="XM_007675265.1"/>
</dbReference>
<reference evidence="1 2" key="1">
    <citation type="journal article" date="2012" name="PLoS Pathog.">
        <title>Diverse lifestyles and strategies of plant pathogenesis encoded in the genomes of eighteen Dothideomycetes fungi.</title>
        <authorList>
            <person name="Ohm R.A."/>
            <person name="Feau N."/>
            <person name="Henrissat B."/>
            <person name="Schoch C.L."/>
            <person name="Horwitz B.A."/>
            <person name="Barry K.W."/>
            <person name="Condon B.J."/>
            <person name="Copeland A.C."/>
            <person name="Dhillon B."/>
            <person name="Glaser F."/>
            <person name="Hesse C.N."/>
            <person name="Kosti I."/>
            <person name="LaButti K."/>
            <person name="Lindquist E.A."/>
            <person name="Lucas S."/>
            <person name="Salamov A.A."/>
            <person name="Bradshaw R.E."/>
            <person name="Ciuffetti L."/>
            <person name="Hamelin R.C."/>
            <person name="Kema G.H.J."/>
            <person name="Lawrence C."/>
            <person name="Scott J.A."/>
            <person name="Spatafora J.W."/>
            <person name="Turgeon B.G."/>
            <person name="de Wit P.J.G.M."/>
            <person name="Zhong S."/>
            <person name="Goodwin S.B."/>
            <person name="Grigoriev I.V."/>
        </authorList>
    </citation>
    <scope>NUCLEOTIDE SEQUENCE [LARGE SCALE GENOMIC DNA]</scope>
    <source>
        <strain evidence="1 2">UAMH 10762</strain>
    </source>
</reference>
<name>M2NIJ7_BAUPA</name>
<evidence type="ECO:0000313" key="1">
    <source>
        <dbReference type="EMBL" id="EMC99224.1"/>
    </source>
</evidence>
<protein>
    <submittedName>
        <fullName evidence="1">Uncharacterized protein</fullName>
    </submittedName>
</protein>
<sequence>MCEACDLSHFFPPRQLHQIRTHPVMQPGAHNAVKARNALYNSYKPGRLVEILRNPPMQRRRRKPCAMVSMHLRVAKRPASLIRLKFMVVFIGSRYVTVRVGVFRHRSEDALKRIDQLDIVAILEKPATVSHGREDAVESSRSAYFQLFQLMVKWRWPGGLPARWRGWRNEDSTDADGLPVPERPARPLWICTARLKTIKILARPTADFRDTLSRVLRVARSPQDVVGMANGPH</sequence>
<dbReference type="HOGENOM" id="CLU_1189718_0_0_1"/>
<gene>
    <name evidence="1" type="ORF">BAUCODRAFT_22491</name>
</gene>
<proteinExistence type="predicted"/>
<keyword evidence="2" id="KW-1185">Reference proteome</keyword>
<dbReference type="AlphaFoldDB" id="M2NIJ7"/>
<dbReference type="GeneID" id="19109900"/>